<proteinExistence type="predicted"/>
<feature type="compositionally biased region" description="Acidic residues" evidence="1">
    <location>
        <begin position="55"/>
        <end position="70"/>
    </location>
</feature>
<dbReference type="RefSeq" id="WP_039097881.1">
    <property type="nucleotide sequence ID" value="NZ_JTDN01000003.1"/>
</dbReference>
<dbReference type="EMBL" id="JTDN01000003">
    <property type="protein sequence ID" value="KHL24301.1"/>
    <property type="molecule type" value="Genomic_DNA"/>
</dbReference>
<accession>A0A0B2BXC1</accession>
<organism evidence="2 3">
    <name type="scientific">Croceibacterium mercuriale</name>
    <dbReference type="NCBI Taxonomy" id="1572751"/>
    <lineage>
        <taxon>Bacteria</taxon>
        <taxon>Pseudomonadati</taxon>
        <taxon>Pseudomonadota</taxon>
        <taxon>Alphaproteobacteria</taxon>
        <taxon>Sphingomonadales</taxon>
        <taxon>Erythrobacteraceae</taxon>
        <taxon>Croceibacterium</taxon>
    </lineage>
</organism>
<protein>
    <submittedName>
        <fullName evidence="2">Uncharacterized protein</fullName>
    </submittedName>
</protein>
<evidence type="ECO:0000313" key="3">
    <source>
        <dbReference type="Proteomes" id="UP000030988"/>
    </source>
</evidence>
<dbReference type="AlphaFoldDB" id="A0A0B2BXC1"/>
<keyword evidence="3" id="KW-1185">Reference proteome</keyword>
<name>A0A0B2BXC1_9SPHN</name>
<gene>
    <name evidence="2" type="ORF">PK98_15185</name>
</gene>
<sequence length="70" mass="7650">MVGTIKEAFMAITGITQHDIASEDAALSAFYAFIDGQAADAWRFDFQPREAGDAEHEDDADDINLAEDLD</sequence>
<evidence type="ECO:0000256" key="1">
    <source>
        <dbReference type="SAM" id="MobiDB-lite"/>
    </source>
</evidence>
<reference evidence="2 3" key="1">
    <citation type="submission" date="2014-11" db="EMBL/GenBank/DDBJ databases">
        <title>Draft genome sequence of Kirrobacter mercurialis.</title>
        <authorList>
            <person name="Coil D.A."/>
            <person name="Eisen J.A."/>
        </authorList>
    </citation>
    <scope>NUCLEOTIDE SEQUENCE [LARGE SCALE GENOMIC DNA]</scope>
    <source>
        <strain evidence="2 3">Coronado</strain>
    </source>
</reference>
<evidence type="ECO:0000313" key="2">
    <source>
        <dbReference type="EMBL" id="KHL24301.1"/>
    </source>
</evidence>
<feature type="region of interest" description="Disordered" evidence="1">
    <location>
        <begin position="51"/>
        <end position="70"/>
    </location>
</feature>
<dbReference type="Proteomes" id="UP000030988">
    <property type="component" value="Unassembled WGS sequence"/>
</dbReference>
<comment type="caution">
    <text evidence="2">The sequence shown here is derived from an EMBL/GenBank/DDBJ whole genome shotgun (WGS) entry which is preliminary data.</text>
</comment>